<evidence type="ECO:0000256" key="2">
    <source>
        <dbReference type="ARBA" id="ARBA00022801"/>
    </source>
</evidence>
<comment type="caution">
    <text evidence="3">The sequence shown here is derived from an EMBL/GenBank/DDBJ whole genome shotgun (WGS) entry which is preliminary data.</text>
</comment>
<dbReference type="Pfam" id="PF03975">
    <property type="entry name" value="CheD"/>
    <property type="match status" value="1"/>
</dbReference>
<dbReference type="CDD" id="cd16352">
    <property type="entry name" value="CheD"/>
    <property type="match status" value="1"/>
</dbReference>
<evidence type="ECO:0000313" key="4">
    <source>
        <dbReference type="Proteomes" id="UP000078390"/>
    </source>
</evidence>
<dbReference type="RefSeq" id="WP_068671668.1">
    <property type="nucleotide sequence ID" value="NZ_LWLG01000018.1"/>
</dbReference>
<reference evidence="3 4" key="1">
    <citation type="submission" date="2016-04" db="EMBL/GenBank/DDBJ databases">
        <title>Genome analysis of Thermosulfurimonas dismutans, the first thermophilic sulfur-disproportionating bacterium of the phylum Thermodesulfobacteria.</title>
        <authorList>
            <person name="Mardanov A.V."/>
            <person name="Beletsky A.V."/>
            <person name="Kadnikov V.V."/>
            <person name="Slobodkin A.I."/>
            <person name="Ravin N.V."/>
        </authorList>
    </citation>
    <scope>NUCLEOTIDE SEQUENCE [LARGE SCALE GENOMIC DNA]</scope>
    <source>
        <strain evidence="3 4">S95</strain>
    </source>
</reference>
<dbReference type="EMBL" id="LWLG01000018">
    <property type="protein sequence ID" value="OAQ20017.1"/>
    <property type="molecule type" value="Genomic_DNA"/>
</dbReference>
<dbReference type="GO" id="GO:0006935">
    <property type="term" value="P:chemotaxis"/>
    <property type="evidence" value="ECO:0007669"/>
    <property type="project" value="UniProtKB-KW"/>
</dbReference>
<keyword evidence="1" id="KW-0145">Chemotaxis</keyword>
<name>A0A179D1S8_9BACT</name>
<dbReference type="InterPro" id="IPR011324">
    <property type="entry name" value="Cytotoxic_necrot_fac-like_cat"/>
</dbReference>
<dbReference type="PANTHER" id="PTHR35147">
    <property type="entry name" value="CHEMORECEPTOR GLUTAMINE DEAMIDASE CHED-RELATED"/>
    <property type="match status" value="1"/>
</dbReference>
<dbReference type="InterPro" id="IPR038592">
    <property type="entry name" value="CheD-like_sf"/>
</dbReference>
<sequence>MRILVEKGTFKFTDSLTEILYTPNLGACVAIGVVDPEAKLAGLLHYILPEARGLATPEGFTAFFAEEGLPAFFKEFKNRGGDLNKAKIVVAGGGRFRKTPKWLDIGTKNVGAARYFFKRLGIFPLAEKVGDPFPRRIEVSLKEGLKVYTFDKVESW</sequence>
<keyword evidence="2" id="KW-0378">Hydrolase</keyword>
<dbReference type="SUPFAM" id="SSF64438">
    <property type="entry name" value="CNF1/YfiH-like putative cysteine hydrolases"/>
    <property type="match status" value="1"/>
</dbReference>
<dbReference type="InterPro" id="IPR005659">
    <property type="entry name" value="Chemorcpt_Glu_NH3ase_CheD"/>
</dbReference>
<evidence type="ECO:0000313" key="3">
    <source>
        <dbReference type="EMBL" id="OAQ20017.1"/>
    </source>
</evidence>
<protein>
    <submittedName>
        <fullName evidence="3">Chemotaxis protein CheD</fullName>
    </submittedName>
</protein>
<dbReference type="OrthoDB" id="9807202at2"/>
<proteinExistence type="predicted"/>
<organism evidence="3 4">
    <name type="scientific">Thermosulfurimonas dismutans</name>
    <dbReference type="NCBI Taxonomy" id="999894"/>
    <lineage>
        <taxon>Bacteria</taxon>
        <taxon>Pseudomonadati</taxon>
        <taxon>Thermodesulfobacteriota</taxon>
        <taxon>Thermodesulfobacteria</taxon>
        <taxon>Thermodesulfobacteriales</taxon>
        <taxon>Thermodesulfobacteriaceae</taxon>
        <taxon>Thermosulfurimonas</taxon>
    </lineage>
</organism>
<gene>
    <name evidence="3" type="ORF">TDIS_1928</name>
</gene>
<dbReference type="STRING" id="999894.TDIS_1928"/>
<dbReference type="Gene3D" id="3.30.1330.200">
    <property type="match status" value="1"/>
</dbReference>
<keyword evidence="4" id="KW-1185">Reference proteome</keyword>
<dbReference type="Proteomes" id="UP000078390">
    <property type="component" value="Unassembled WGS sequence"/>
</dbReference>
<evidence type="ECO:0000256" key="1">
    <source>
        <dbReference type="ARBA" id="ARBA00022500"/>
    </source>
</evidence>
<accession>A0A179D1S8</accession>
<dbReference type="AlphaFoldDB" id="A0A179D1S8"/>
<dbReference type="PANTHER" id="PTHR35147:SF3">
    <property type="entry name" value="CHEMORECEPTOR GLUTAMINE DEAMIDASE CHED 1-RELATED"/>
    <property type="match status" value="1"/>
</dbReference>
<dbReference type="GO" id="GO:0050568">
    <property type="term" value="F:protein-glutamine glutaminase activity"/>
    <property type="evidence" value="ECO:0007669"/>
    <property type="project" value="InterPro"/>
</dbReference>